<evidence type="ECO:0000259" key="7">
    <source>
        <dbReference type="SMART" id="SM00181"/>
    </source>
</evidence>
<dbReference type="SMART" id="SM00261">
    <property type="entry name" value="FU"/>
    <property type="match status" value="5"/>
</dbReference>
<feature type="transmembrane region" description="Helical" evidence="5">
    <location>
        <begin position="1486"/>
        <end position="1505"/>
    </location>
</feature>
<dbReference type="Pfam" id="PF13948">
    <property type="entry name" value="DUF4215"/>
    <property type="match status" value="7"/>
</dbReference>
<feature type="domain" description="EGF-like" evidence="7">
    <location>
        <begin position="878"/>
        <end position="915"/>
    </location>
</feature>
<proteinExistence type="predicted"/>
<gene>
    <name evidence="8" type="ORF">PPRIM_AZ9-3.1.T0080357</name>
</gene>
<comment type="caution">
    <text evidence="8">The sequence shown here is derived from an EMBL/GenBank/DDBJ whole genome shotgun (WGS) entry which is preliminary data.</text>
</comment>
<feature type="transmembrane region" description="Helical" evidence="5">
    <location>
        <begin position="1517"/>
        <end position="1540"/>
    </location>
</feature>
<dbReference type="PANTHER" id="PTHR39767">
    <property type="entry name" value="CALCIUM/CALMODULIN-BINDING MEMBRANE PROTEIN PCM4-RELATED"/>
    <property type="match status" value="1"/>
</dbReference>
<feature type="transmembrane region" description="Helical" evidence="5">
    <location>
        <begin position="1204"/>
        <end position="1224"/>
    </location>
</feature>
<keyword evidence="5" id="KW-0472">Membrane</keyword>
<feature type="compositionally biased region" description="Acidic residues" evidence="4">
    <location>
        <begin position="1678"/>
        <end position="1689"/>
    </location>
</feature>
<feature type="region of interest" description="Disordered" evidence="4">
    <location>
        <begin position="1565"/>
        <end position="1590"/>
    </location>
</feature>
<dbReference type="CDD" id="cd00064">
    <property type="entry name" value="FU"/>
    <property type="match status" value="3"/>
</dbReference>
<evidence type="ECO:0000256" key="4">
    <source>
        <dbReference type="SAM" id="MobiDB-lite"/>
    </source>
</evidence>
<feature type="transmembrane region" description="Helical" evidence="5">
    <location>
        <begin position="1442"/>
        <end position="1466"/>
    </location>
</feature>
<feature type="domain" description="EGF-like" evidence="7">
    <location>
        <begin position="965"/>
        <end position="994"/>
    </location>
</feature>
<sequence length="1689" mass="191113">MITLFLLLVLTRTQPCSAPQSFITSTIIGVCSPDNSVDTYSYPLTISNGNEFTVSGWFQLDNKGTDKQGLFSVQQNGMRIGLVVHDEIIDFLYESSTVSKPFVYTVKRWFMAATTLSYSTGYVNFYVWLPMNDLRITQAPTMVGVNFNTPITSDAKLNIMYFNTYSIYCGRANNVLFYDGYYENDNNYNWLNLAFLGNSIENIYHYNFEDQIGQKVKGSQNNGYLGLTRGVDNNDPTPGQYIQLSSFQYVTLPSALLESTHQSISFWYWSNIVVNADAFVEPVGDITKEAIIFRRVYGGSQDQFQILSTATAPYTIKLNYGTVKSPISITPTVVGSTWTYISIASAYVDANLGVSKIYFSAYINGAIQTHTQTTLAIKYDESINDAIFIGDLKNSFTSGTMRLAHLDIRSAYVNYYSAGSVKCKSNCLHSINSYTQQQCYKCTNFLQDGSCVASCAAGPTGYQSAILPLCRSCIYQCNECSSAATCTSCNNGYYLQTTNCVLASNCNVGYLADPVSKTCTQCGDGVLQGAEQCDDGNFINDDGCTNCNIDSDYSCSGTPSNCKLKCGNSVLDAGEQCDIGQLYINGCINCQLEDGYYCTGTTCKLLCGDGKRVNEDCDDNNSVSNDGCSQCKVDFGYICNGGSSTNKDTCSKQCPNGQLDQTEQCDDNNTNNNDGCGYCRIQLGYQCTNNVCINLCGNGLIDDLEQCDDNNSLLGDGCSYCLIDYGYKCDETLTQCDSITVTCGDSYKSSSEQCEDGNLEIGDGCSETCQIETGYDCIQGLYRYSLSICQPICGDGIKKDNEECDDGNLIDGDGCSRICKIETNCGNAIREPNEFCDDGNDIDMDGCTNCIPDPGYSCNLIEGGTVDKCNQCPDNCDSCTSDGQQCLYCFNGYSLYNYECYSQCPQGFYQKDICLACPDNCLECYANVCTQCSMSTYLYKEQCILQCTDGYFEQQNGVLGNSCIKCYAPCNICQNEVICDECDDGYRIEDDQCVPCNFDKNCIRCDVDDCLECQVGYQPDGQDCVKIEPDCGDGLHALSEQCDDADTSGGCVNCKIKSGYNCILEQNEGPDICYQLKPVQVSAFIDEIHFDKLYLEFNRPLSQIYNYTELLLINIPDLPDYQYEIKQLDMFIIEITFTYYETVQNIFASLNFTQPNNIEDKFGWSLVGLANDSDSKIAKFGLIKTKLNYYIYYTDDEIYFSDTLSYITLSFLILSLISAFIYSYKIGSGQVWQIIQSLQLISLLRLIKLRYSLHIDKVLDVLNYCNFSFIPNLFALMFDLPKQNTVKFQIEDYPSQFLLNAGGRYISFVVYALILWVIIKILIKLINWEPILNRLEDIDEYMKFQAFVRMFEMMFLDLMVSSIQTFQTYYTIFDIINIVIAAIFIILFIITFVLAYKFILRHNDAYTFEWLHIYLSCLYDGYEIRTRLGRLFIYVPYIRKLIYAFLFLLPSEFIQIITLSVLRIIIYFPLYKYNPFVSRIILYRQTLQAIFDTVCLISGLLYLNIDDTKQIKVSNGWYMLMAILITIINYTLWNIVLIFVKVKSPNYLLDDFEIEEEPKFKNNQIVPMDYIPPEDGQNNPQIVPEGYEKPPDVGIAQIVPEKQPKEQDIISVSSNNGQERNNNKQDPIEEKKRLDEEKKRLDEEKKRLEEEQRLKEKEERKKTYLERKTTQKLKQQEEEKDELVDDFFG</sequence>
<evidence type="ECO:0000256" key="1">
    <source>
        <dbReference type="ARBA" id="ARBA00022729"/>
    </source>
</evidence>
<keyword evidence="5" id="KW-1133">Transmembrane helix</keyword>
<dbReference type="InterPro" id="IPR011936">
    <property type="entry name" value="Myxo_disulph_rpt"/>
</dbReference>
<dbReference type="InterPro" id="IPR000742">
    <property type="entry name" value="EGF"/>
</dbReference>
<dbReference type="Proteomes" id="UP000688137">
    <property type="component" value="Unassembled WGS sequence"/>
</dbReference>
<keyword evidence="2" id="KW-0677">Repeat</keyword>
<feature type="transmembrane region" description="Helical" evidence="5">
    <location>
        <begin position="1261"/>
        <end position="1280"/>
    </location>
</feature>
<dbReference type="InterPro" id="IPR006212">
    <property type="entry name" value="Furin_repeat"/>
</dbReference>
<dbReference type="EMBL" id="CAJJDM010000004">
    <property type="protein sequence ID" value="CAD8044788.1"/>
    <property type="molecule type" value="Genomic_DNA"/>
</dbReference>
<keyword evidence="5" id="KW-0812">Transmembrane</keyword>
<dbReference type="SMART" id="SM00181">
    <property type="entry name" value="EGF"/>
    <property type="match status" value="3"/>
</dbReference>
<dbReference type="NCBIfam" id="TIGR02232">
    <property type="entry name" value="myxo_disulf_rpt"/>
    <property type="match status" value="7"/>
</dbReference>
<dbReference type="PANTHER" id="PTHR39767:SF2">
    <property type="entry name" value="CHROMOSOME UNDETERMINED SCAFFOLD_1, WHOLE GENOME SHOTGUN SEQUENCE"/>
    <property type="match status" value="1"/>
</dbReference>
<keyword evidence="3" id="KW-1015">Disulfide bond</keyword>
<organism evidence="8 9">
    <name type="scientific">Paramecium primaurelia</name>
    <dbReference type="NCBI Taxonomy" id="5886"/>
    <lineage>
        <taxon>Eukaryota</taxon>
        <taxon>Sar</taxon>
        <taxon>Alveolata</taxon>
        <taxon>Ciliophora</taxon>
        <taxon>Intramacronucleata</taxon>
        <taxon>Oligohymenophorea</taxon>
        <taxon>Peniculida</taxon>
        <taxon>Parameciidae</taxon>
        <taxon>Paramecium</taxon>
    </lineage>
</organism>
<feature type="region of interest" description="Disordered" evidence="4">
    <location>
        <begin position="1612"/>
        <end position="1689"/>
    </location>
</feature>
<evidence type="ECO:0000256" key="6">
    <source>
        <dbReference type="SAM" id="SignalP"/>
    </source>
</evidence>
<protein>
    <recommendedName>
        <fullName evidence="7">EGF-like domain-containing protein</fullName>
    </recommendedName>
</protein>
<dbReference type="CDD" id="cd22249">
    <property type="entry name" value="UDM1_RNF168_RNF169-like"/>
    <property type="match status" value="1"/>
</dbReference>
<evidence type="ECO:0000256" key="2">
    <source>
        <dbReference type="ARBA" id="ARBA00022737"/>
    </source>
</evidence>
<feature type="transmembrane region" description="Helical" evidence="5">
    <location>
        <begin position="1375"/>
        <end position="1399"/>
    </location>
</feature>
<keyword evidence="1 6" id="KW-0732">Signal</keyword>
<feature type="signal peptide" evidence="6">
    <location>
        <begin position="1"/>
        <end position="18"/>
    </location>
</feature>
<evidence type="ECO:0000256" key="3">
    <source>
        <dbReference type="ARBA" id="ARBA00023157"/>
    </source>
</evidence>
<feature type="chain" id="PRO_5035869723" description="EGF-like domain-containing protein" evidence="6">
    <location>
        <begin position="19"/>
        <end position="1689"/>
    </location>
</feature>
<feature type="compositionally biased region" description="Basic and acidic residues" evidence="4">
    <location>
        <begin position="1621"/>
        <end position="1677"/>
    </location>
</feature>
<feature type="transmembrane region" description="Helical" evidence="5">
    <location>
        <begin position="1305"/>
        <end position="1326"/>
    </location>
</feature>
<name>A0A8S1K395_PARPR</name>
<accession>A0A8S1K395</accession>
<feature type="domain" description="EGF-like" evidence="7">
    <location>
        <begin position="472"/>
        <end position="501"/>
    </location>
</feature>
<evidence type="ECO:0000313" key="9">
    <source>
        <dbReference type="Proteomes" id="UP000688137"/>
    </source>
</evidence>
<reference evidence="8" key="1">
    <citation type="submission" date="2021-01" db="EMBL/GenBank/DDBJ databases">
        <authorList>
            <consortium name="Genoscope - CEA"/>
            <person name="William W."/>
        </authorList>
    </citation>
    <scope>NUCLEOTIDE SEQUENCE</scope>
</reference>
<evidence type="ECO:0000313" key="8">
    <source>
        <dbReference type="EMBL" id="CAD8044788.1"/>
    </source>
</evidence>
<keyword evidence="9" id="KW-1185">Reference proteome</keyword>
<feature type="transmembrane region" description="Helical" evidence="5">
    <location>
        <begin position="1346"/>
        <end position="1363"/>
    </location>
</feature>
<evidence type="ECO:0000256" key="5">
    <source>
        <dbReference type="SAM" id="Phobius"/>
    </source>
</evidence>
<dbReference type="OMA" id="RICKIET"/>